<name>A0ABY3FD64_9GAMM</name>
<dbReference type="Proteomes" id="UP000317938">
    <property type="component" value="Unassembled WGS sequence"/>
</dbReference>
<proteinExistence type="predicted"/>
<dbReference type="SUPFAM" id="SSF53850">
    <property type="entry name" value="Periplasmic binding protein-like II"/>
    <property type="match status" value="1"/>
</dbReference>
<evidence type="ECO:0000313" key="2">
    <source>
        <dbReference type="Proteomes" id="UP000317938"/>
    </source>
</evidence>
<evidence type="ECO:0000313" key="1">
    <source>
        <dbReference type="EMBL" id="TVU83124.1"/>
    </source>
</evidence>
<keyword evidence="2" id="KW-1185">Reference proteome</keyword>
<dbReference type="Gene3D" id="3.40.190.10">
    <property type="entry name" value="Periplasmic binding protein-like II"/>
    <property type="match status" value="2"/>
</dbReference>
<dbReference type="EMBL" id="VNFF01000009">
    <property type="protein sequence ID" value="TVU83124.1"/>
    <property type="molecule type" value="Genomic_DNA"/>
</dbReference>
<accession>A0ABY3FD64</accession>
<gene>
    <name evidence="1" type="ORF">FQP85_10815</name>
</gene>
<sequence>MCMYFMKPYYVIFFLFFSISLFADNLRIALPEQDYPPYHFVCSKTGILNDVITSFSMATGIQIDYTFVPEMRSAKMVKRGDVDARMESEVWLVDNGPYYWSQEIVVIEDVLVVARGAELIDFKELSSLKGGVLLGRFGYVYPKYELPVVNETLHRENFYSDLEILQSLHKDTDTSKRFTVMSRSVVNWYIQKYPELAALTISDENVAEAPLQLQFSYNSRGKKYAKEFNDFLQSLKDNGGLAKIIARYQ</sequence>
<comment type="caution">
    <text evidence="1">The sequence shown here is derived from an EMBL/GenBank/DDBJ whole genome shotgun (WGS) entry which is preliminary data.</text>
</comment>
<organism evidence="1 2">
    <name type="scientific">Pseudoalteromonas neustonica</name>
    <dbReference type="NCBI Taxonomy" id="1840331"/>
    <lineage>
        <taxon>Bacteria</taxon>
        <taxon>Pseudomonadati</taxon>
        <taxon>Pseudomonadota</taxon>
        <taxon>Gammaproteobacteria</taxon>
        <taxon>Alteromonadales</taxon>
        <taxon>Pseudoalteromonadaceae</taxon>
        <taxon>Pseudoalteromonas</taxon>
    </lineage>
</organism>
<protein>
    <submittedName>
        <fullName evidence="1">Amino acid ABC transporter substrate-binding protein</fullName>
    </submittedName>
</protein>
<reference evidence="1 2" key="1">
    <citation type="submission" date="2019-07" db="EMBL/GenBank/DDBJ databases">
        <title>Diversity of Bacteria from Kongsfjorden, Arctic.</title>
        <authorList>
            <person name="Yu Y."/>
        </authorList>
    </citation>
    <scope>NUCLEOTIDE SEQUENCE [LARGE SCALE GENOMIC DNA]</scope>
    <source>
        <strain evidence="1 2">SM1927</strain>
    </source>
</reference>